<keyword evidence="2" id="KW-0472">Membrane</keyword>
<feature type="region of interest" description="Disordered" evidence="1">
    <location>
        <begin position="52"/>
        <end position="119"/>
    </location>
</feature>
<feature type="compositionally biased region" description="Polar residues" evidence="1">
    <location>
        <begin position="100"/>
        <end position="111"/>
    </location>
</feature>
<feature type="transmembrane region" description="Helical" evidence="2">
    <location>
        <begin position="28"/>
        <end position="48"/>
    </location>
</feature>
<evidence type="ECO:0000313" key="4">
    <source>
        <dbReference type="Proteomes" id="UP001501371"/>
    </source>
</evidence>
<proteinExistence type="predicted"/>
<organism evidence="3 4">
    <name type="scientific">Streptomyces hebeiensis</name>
    <dbReference type="NCBI Taxonomy" id="229486"/>
    <lineage>
        <taxon>Bacteria</taxon>
        <taxon>Bacillati</taxon>
        <taxon>Actinomycetota</taxon>
        <taxon>Actinomycetes</taxon>
        <taxon>Kitasatosporales</taxon>
        <taxon>Streptomycetaceae</taxon>
        <taxon>Streptomyces</taxon>
    </lineage>
</organism>
<keyword evidence="2" id="KW-0812">Transmembrane</keyword>
<dbReference type="Proteomes" id="UP001501371">
    <property type="component" value="Unassembled WGS sequence"/>
</dbReference>
<dbReference type="EMBL" id="BAAAKV010000033">
    <property type="protein sequence ID" value="GAA1177303.1"/>
    <property type="molecule type" value="Genomic_DNA"/>
</dbReference>
<evidence type="ECO:0000256" key="1">
    <source>
        <dbReference type="SAM" id="MobiDB-lite"/>
    </source>
</evidence>
<accession>A0ABN1UXT9</accession>
<sequence length="119" mass="12400">MRAWAVGGSVVLAGAVNVATGMLTQNWSVAWGACAAVLLVISAALAIWHARSEETPPGPGSPPLRQEVRGVKSGGSVRVTMNGNGKQVLRTAKAKGDITAEQNDQDSSGRSLRQRRPTP</sequence>
<protein>
    <submittedName>
        <fullName evidence="3">Uncharacterized protein</fullName>
    </submittedName>
</protein>
<gene>
    <name evidence="3" type="ORF">GCM10009654_38240</name>
</gene>
<dbReference type="PROSITE" id="PS51257">
    <property type="entry name" value="PROKAR_LIPOPROTEIN"/>
    <property type="match status" value="1"/>
</dbReference>
<reference evidence="3 4" key="1">
    <citation type="journal article" date="2019" name="Int. J. Syst. Evol. Microbiol.">
        <title>The Global Catalogue of Microorganisms (GCM) 10K type strain sequencing project: providing services to taxonomists for standard genome sequencing and annotation.</title>
        <authorList>
            <consortium name="The Broad Institute Genomics Platform"/>
            <consortium name="The Broad Institute Genome Sequencing Center for Infectious Disease"/>
            <person name="Wu L."/>
            <person name="Ma J."/>
        </authorList>
    </citation>
    <scope>NUCLEOTIDE SEQUENCE [LARGE SCALE GENOMIC DNA]</scope>
    <source>
        <strain evidence="3 4">JCM 12696</strain>
    </source>
</reference>
<comment type="caution">
    <text evidence="3">The sequence shown here is derived from an EMBL/GenBank/DDBJ whole genome shotgun (WGS) entry which is preliminary data.</text>
</comment>
<evidence type="ECO:0000256" key="2">
    <source>
        <dbReference type="SAM" id="Phobius"/>
    </source>
</evidence>
<evidence type="ECO:0000313" key="3">
    <source>
        <dbReference type="EMBL" id="GAA1177303.1"/>
    </source>
</evidence>
<keyword evidence="2" id="KW-1133">Transmembrane helix</keyword>
<keyword evidence="4" id="KW-1185">Reference proteome</keyword>
<name>A0ABN1UXT9_9ACTN</name>